<keyword evidence="1 3" id="KW-0533">Nickel</keyword>
<dbReference type="Gene3D" id="3.30.70.1380">
    <property type="entry name" value="Transcriptional regulatory protein pf0864 domain like"/>
    <property type="match status" value="1"/>
</dbReference>
<evidence type="ECO:0000256" key="1">
    <source>
        <dbReference type="ARBA" id="ARBA00022596"/>
    </source>
</evidence>
<dbReference type="PANTHER" id="PTHR36566">
    <property type="entry name" value="NICKEL INSERTION PROTEIN-RELATED"/>
    <property type="match status" value="1"/>
</dbReference>
<dbReference type="GO" id="GO:0016829">
    <property type="term" value="F:lyase activity"/>
    <property type="evidence" value="ECO:0007669"/>
    <property type="project" value="UniProtKB-UniRule"/>
</dbReference>
<dbReference type="Pfam" id="PF01969">
    <property type="entry name" value="Ni_insertion"/>
    <property type="match status" value="1"/>
</dbReference>
<keyword evidence="6" id="KW-1185">Reference proteome</keyword>
<dbReference type="Proteomes" id="UP000189857">
    <property type="component" value="Unassembled WGS sequence"/>
</dbReference>
<sequence length="420" mass="46840">MNILYFDCNMGAAGDMFSAALYELLSEEDKKVFCSTLEKCFAGKEINTDMEKSVKCGITGTHFKVKIKGVEEESHDHHHHDHDHGEYDHEHDHDHGEHDHEHDHDHHHTSLKDILDMVEGFAISDKIKADVMGIYKMIAEAESAAHGKEVSEIHFHEVGSLDAVVDITSGSILMNMISPDKVVVSPIHVGSGKVKCMHGIMPVPAPATAFILKGVPIYGGRIEGELCTPTGAALLRYYADEFGNMPVMAAEKIGYGMGKKDFAAANCLRVFLGQAKDATDKVYTLECNIDDMTGEDLSFAKDKLHKEGALDVFTTAIEMKKNRPGILLSVICRENDRKRMAECIFKYTTTIGIRLTEHDRFILERNEETISTTLGDVSVKFVSGYKTSRHKIEFSDLKKIAEKNDLSIAEVRQRLNEEIS</sequence>
<accession>A0A1T4K803</accession>
<dbReference type="EC" id="4.99.1.12" evidence="3"/>
<protein>
    <recommendedName>
        <fullName evidence="3">Pyridinium-3,5-bisthiocarboxylic acid mononucleotide nickel insertion protein</fullName>
        <shortName evidence="3">P2TMN nickel insertion protein</shortName>
        <ecNumber evidence="3">4.99.1.12</ecNumber>
    </recommendedName>
    <alternativeName>
        <fullName evidence="3">Nickel-pincer cofactor biosynthesis protein LarC</fullName>
    </alternativeName>
</protein>
<keyword evidence="2 3" id="KW-0456">Lyase</keyword>
<dbReference type="PANTHER" id="PTHR36566:SF1">
    <property type="entry name" value="PYRIDINIUM-3,5-BISTHIOCARBOXYLIC ACID MONONUCLEOTIDE NICKEL INSERTION PROTEIN"/>
    <property type="match status" value="1"/>
</dbReference>
<name>A0A1T4K803_9FIRM</name>
<dbReference type="GO" id="GO:0016151">
    <property type="term" value="F:nickel cation binding"/>
    <property type="evidence" value="ECO:0007669"/>
    <property type="project" value="UniProtKB-UniRule"/>
</dbReference>
<feature type="region of interest" description="Disordered" evidence="4">
    <location>
        <begin position="72"/>
        <end position="108"/>
    </location>
</feature>
<comment type="similarity">
    <text evidence="3">Belongs to the LarC family.</text>
</comment>
<dbReference type="RefSeq" id="WP_078785918.1">
    <property type="nucleotide sequence ID" value="NZ_FMTO01000002.1"/>
</dbReference>
<dbReference type="GO" id="GO:0051604">
    <property type="term" value="P:protein maturation"/>
    <property type="evidence" value="ECO:0007669"/>
    <property type="project" value="UniProtKB-UniRule"/>
</dbReference>
<dbReference type="AlphaFoldDB" id="A0A1T4K803"/>
<dbReference type="NCBIfam" id="TIGR00299">
    <property type="entry name" value="nickel pincer cofactor biosynthesis protein LarC"/>
    <property type="match status" value="1"/>
</dbReference>
<proteinExistence type="inferred from homology"/>
<comment type="function">
    <text evidence="3">Involved in the biosynthesis of a nickel-pincer cofactor ((SCS)Ni(II) pincer complex). Binds Ni(2+), and functions in nickel delivery to pyridinium-3,5-bisthiocarboxylic acid mononucleotide (P2TMN), to form the mature cofactor. Is thus probably required for the activation of nickel-pincer cofactor-dependent enzymes.</text>
</comment>
<reference evidence="5 6" key="1">
    <citation type="submission" date="2017-02" db="EMBL/GenBank/DDBJ databases">
        <authorList>
            <person name="Peterson S.W."/>
        </authorList>
    </citation>
    <scope>NUCLEOTIDE SEQUENCE [LARGE SCALE GENOMIC DNA]</scope>
    <source>
        <strain evidence="5 6">ATCC 17233</strain>
    </source>
</reference>
<evidence type="ECO:0000256" key="3">
    <source>
        <dbReference type="HAMAP-Rule" id="MF_01074"/>
    </source>
</evidence>
<dbReference type="InterPro" id="IPR002822">
    <property type="entry name" value="Ni_insertion"/>
</dbReference>
<organism evidence="5 6">
    <name type="scientific">Eubacterium ruminantium</name>
    <dbReference type="NCBI Taxonomy" id="42322"/>
    <lineage>
        <taxon>Bacteria</taxon>
        <taxon>Bacillati</taxon>
        <taxon>Bacillota</taxon>
        <taxon>Clostridia</taxon>
        <taxon>Eubacteriales</taxon>
        <taxon>Eubacteriaceae</taxon>
        <taxon>Eubacterium</taxon>
    </lineage>
</organism>
<gene>
    <name evidence="3" type="primary">larC</name>
    <name evidence="5" type="ORF">SAMN02745110_00241</name>
</gene>
<evidence type="ECO:0000256" key="2">
    <source>
        <dbReference type="ARBA" id="ARBA00023239"/>
    </source>
</evidence>
<dbReference type="OrthoDB" id="9765625at2"/>
<dbReference type="HAMAP" id="MF_01074">
    <property type="entry name" value="LarC"/>
    <property type="match status" value="1"/>
</dbReference>
<comment type="catalytic activity">
    <reaction evidence="3">
        <text>Ni(II)-pyridinium-3,5-bisthiocarboxylate mononucleotide = pyridinium-3,5-bisthiocarboxylate mononucleotide + Ni(2+)</text>
        <dbReference type="Rhea" id="RHEA:54784"/>
        <dbReference type="ChEBI" id="CHEBI:49786"/>
        <dbReference type="ChEBI" id="CHEBI:137372"/>
        <dbReference type="ChEBI" id="CHEBI:137373"/>
        <dbReference type="EC" id="4.99.1.12"/>
    </reaction>
</comment>
<evidence type="ECO:0000256" key="4">
    <source>
        <dbReference type="SAM" id="MobiDB-lite"/>
    </source>
</evidence>
<dbReference type="EMBL" id="FUXA01000003">
    <property type="protein sequence ID" value="SJZ38539.1"/>
    <property type="molecule type" value="Genomic_DNA"/>
</dbReference>
<evidence type="ECO:0000313" key="6">
    <source>
        <dbReference type="Proteomes" id="UP000189857"/>
    </source>
</evidence>
<evidence type="ECO:0000313" key="5">
    <source>
        <dbReference type="EMBL" id="SJZ38539.1"/>
    </source>
</evidence>